<accession>A0A846HG69</accession>
<organism evidence="4 5">
    <name type="scientific">Hassallia byssoidea VB512170</name>
    <dbReference type="NCBI Taxonomy" id="1304833"/>
    <lineage>
        <taxon>Bacteria</taxon>
        <taxon>Bacillati</taxon>
        <taxon>Cyanobacteriota</taxon>
        <taxon>Cyanophyceae</taxon>
        <taxon>Nostocales</taxon>
        <taxon>Tolypothrichaceae</taxon>
        <taxon>Hassallia</taxon>
    </lineage>
</organism>
<dbReference type="CDD" id="cd06268">
    <property type="entry name" value="PBP1_ABC_transporter_LIVBP-like"/>
    <property type="match status" value="1"/>
</dbReference>
<keyword evidence="5" id="KW-1185">Reference proteome</keyword>
<evidence type="ECO:0000256" key="2">
    <source>
        <dbReference type="ARBA" id="ARBA00022729"/>
    </source>
</evidence>
<evidence type="ECO:0000313" key="5">
    <source>
        <dbReference type="Proteomes" id="UP000031549"/>
    </source>
</evidence>
<keyword evidence="2" id="KW-0732">Signal</keyword>
<dbReference type="InterPro" id="IPR028082">
    <property type="entry name" value="Peripla_BP_I"/>
</dbReference>
<reference evidence="4 5" key="1">
    <citation type="journal article" date="2015" name="Genome Announc.">
        <title>Draft Genome Sequence of Cyanobacterium Hassallia byssoidea Strain VB512170, Isolated from Monuments in India.</title>
        <authorList>
            <person name="Singh D."/>
            <person name="Chandrababunaidu M.M."/>
            <person name="Panda A."/>
            <person name="Sen D."/>
            <person name="Bhattacharyya S."/>
            <person name="Adhikary S.P."/>
            <person name="Tripathy S."/>
        </authorList>
    </citation>
    <scope>NUCLEOTIDE SEQUENCE [LARGE SCALE GENOMIC DNA]</scope>
    <source>
        <strain evidence="4 5">VB512170</strain>
    </source>
</reference>
<name>A0A846HG69_9CYAN</name>
<evidence type="ECO:0000313" key="4">
    <source>
        <dbReference type="EMBL" id="NEU75948.1"/>
    </source>
</evidence>
<proteinExistence type="inferred from homology"/>
<protein>
    <submittedName>
        <fullName evidence="4">ABC transporter substrate-binding protein</fullName>
    </submittedName>
</protein>
<evidence type="ECO:0000259" key="3">
    <source>
        <dbReference type="Pfam" id="PF13458"/>
    </source>
</evidence>
<dbReference type="InterPro" id="IPR028081">
    <property type="entry name" value="Leu-bd"/>
</dbReference>
<evidence type="ECO:0000256" key="1">
    <source>
        <dbReference type="ARBA" id="ARBA00010062"/>
    </source>
</evidence>
<dbReference type="Gene3D" id="3.40.50.2300">
    <property type="match status" value="2"/>
</dbReference>
<comment type="similarity">
    <text evidence="1">Belongs to the leucine-binding protein family.</text>
</comment>
<dbReference type="EMBL" id="JTCM02000088">
    <property type="protein sequence ID" value="NEU75948.1"/>
    <property type="molecule type" value="Genomic_DNA"/>
</dbReference>
<dbReference type="SUPFAM" id="SSF53822">
    <property type="entry name" value="Periplasmic binding protein-like I"/>
    <property type="match status" value="1"/>
</dbReference>
<dbReference type="RefSeq" id="WP_039748139.1">
    <property type="nucleotide sequence ID" value="NZ_JTCM02000088.1"/>
</dbReference>
<comment type="caution">
    <text evidence="4">The sequence shown here is derived from an EMBL/GenBank/DDBJ whole genome shotgun (WGS) entry which is preliminary data.</text>
</comment>
<dbReference type="AlphaFoldDB" id="A0A846HG69"/>
<feature type="domain" description="Leucine-binding protein" evidence="3">
    <location>
        <begin position="15"/>
        <end position="143"/>
    </location>
</feature>
<dbReference type="Proteomes" id="UP000031549">
    <property type="component" value="Unassembled WGS sequence"/>
</dbReference>
<dbReference type="Pfam" id="PF13458">
    <property type="entry name" value="Peripla_BP_6"/>
    <property type="match status" value="1"/>
</dbReference>
<gene>
    <name evidence="4" type="ORF">PI95_026170</name>
</gene>
<sequence length="175" mass="19438">MADLPLDASAEVFLSAIQDQADAAVFFPTYEAKYKLIKFASAQQKYQVKLPKKLRLLGGASLYSSYILQQGKDAIEGLVFVVPWFDAKSNSNTFAKEARNRWEDPISWETAISYDATQAFIKAMSLSDNPSRQSVLEKLPSINLSPDESSGNGLKFIDGERKQEPVLVKVLTVIL</sequence>